<dbReference type="OrthoDB" id="66510at2759"/>
<gene>
    <name evidence="3" type="ORF">Micbo1qcDRAFT_38668</name>
</gene>
<dbReference type="PANTHER" id="PTHR13618:SF1">
    <property type="entry name" value="PROTEIN ROGDI HOMOLOG"/>
    <property type="match status" value="1"/>
</dbReference>
<dbReference type="PANTHER" id="PTHR13618">
    <property type="entry name" value="LEUCINE ZIPPER CONTAINING TRANSCRIPTION FACTOR LZF1"/>
    <property type="match status" value="1"/>
</dbReference>
<evidence type="ECO:0000313" key="3">
    <source>
        <dbReference type="EMBL" id="KXJ93722.1"/>
    </source>
</evidence>
<organism evidence="3 4">
    <name type="scientific">Microdochium bolleyi</name>
    <dbReference type="NCBI Taxonomy" id="196109"/>
    <lineage>
        <taxon>Eukaryota</taxon>
        <taxon>Fungi</taxon>
        <taxon>Dikarya</taxon>
        <taxon>Ascomycota</taxon>
        <taxon>Pezizomycotina</taxon>
        <taxon>Sordariomycetes</taxon>
        <taxon>Xylariomycetidae</taxon>
        <taxon>Xylariales</taxon>
        <taxon>Microdochiaceae</taxon>
        <taxon>Microdochium</taxon>
    </lineage>
</organism>
<proteinExistence type="predicted"/>
<feature type="coiled-coil region" evidence="1">
    <location>
        <begin position="24"/>
        <end position="51"/>
    </location>
</feature>
<sequence>MSVEIWPPAATPEQLKADQDASEARELEWLLASLRSTLKSLKSELENCYALLAPVDPGSTLVLTTPRHEVVKGTITRVGTRITRAAINLRLRTLPPQILTLANASANAAAPGSDDLDCSSIHLQPLEDLSTLLSESVDLLALCVSESAATTSTAPSTIASKQAARVAVSSTSSAADFLSSQLRQLAQNLNDANIILKGTPDPDQQWTSRSVSLTHFAQPRSQNISFYLAVQDASIVLYLRALEPADAPMNFGAKLAFAIGTARRLEHDEADKVFWYVCDQESRPDGSPASDVAGGSAPATAHHGRHRGGSASGASAKKQPLQQQHHRDKVDVYVREKVKVDTADPSLLALSTKLSALANTLALARRNLAAVMGEELDV</sequence>
<reference evidence="4" key="1">
    <citation type="submission" date="2016-02" db="EMBL/GenBank/DDBJ databases">
        <title>Draft genome sequence of Microdochium bolleyi, a fungal endophyte of beachgrass.</title>
        <authorList>
            <consortium name="DOE Joint Genome Institute"/>
            <person name="David A.S."/>
            <person name="May G."/>
            <person name="Haridas S."/>
            <person name="Lim J."/>
            <person name="Wang M."/>
            <person name="Labutti K."/>
            <person name="Lipzen A."/>
            <person name="Barry K."/>
            <person name="Grigoriev I.V."/>
        </authorList>
    </citation>
    <scope>NUCLEOTIDE SEQUENCE [LARGE SCALE GENOMIC DNA]</scope>
    <source>
        <strain evidence="4">J235TASD1</strain>
    </source>
</reference>
<accession>A0A136J9B0</accession>
<feature type="region of interest" description="Disordered" evidence="2">
    <location>
        <begin position="284"/>
        <end position="330"/>
    </location>
</feature>
<dbReference type="EMBL" id="KQ964247">
    <property type="protein sequence ID" value="KXJ93722.1"/>
    <property type="molecule type" value="Genomic_DNA"/>
</dbReference>
<dbReference type="AlphaFoldDB" id="A0A136J9B0"/>
<dbReference type="GO" id="GO:0043291">
    <property type="term" value="C:RAVE complex"/>
    <property type="evidence" value="ECO:0007669"/>
    <property type="project" value="TreeGrafter"/>
</dbReference>
<dbReference type="InParanoid" id="A0A136J9B0"/>
<dbReference type="Proteomes" id="UP000070501">
    <property type="component" value="Unassembled WGS sequence"/>
</dbReference>
<protein>
    <submittedName>
        <fullName evidence="3">RAVE subunit 2/Rogdi</fullName>
    </submittedName>
</protein>
<keyword evidence="1" id="KW-0175">Coiled coil</keyword>
<dbReference type="Pfam" id="PF10259">
    <property type="entry name" value="Rogdi_lz"/>
    <property type="match status" value="1"/>
</dbReference>
<name>A0A136J9B0_9PEZI</name>
<dbReference type="STRING" id="196109.A0A136J9B0"/>
<dbReference type="InterPro" id="IPR028241">
    <property type="entry name" value="RAVE2/Rogdi"/>
</dbReference>
<keyword evidence="4" id="KW-1185">Reference proteome</keyword>
<evidence type="ECO:0000256" key="1">
    <source>
        <dbReference type="SAM" id="Coils"/>
    </source>
</evidence>
<evidence type="ECO:0000313" key="4">
    <source>
        <dbReference type="Proteomes" id="UP000070501"/>
    </source>
</evidence>
<evidence type="ECO:0000256" key="2">
    <source>
        <dbReference type="SAM" id="MobiDB-lite"/>
    </source>
</evidence>